<accession>A0ABQ2JFE4</accession>
<evidence type="ECO:0000259" key="3">
    <source>
        <dbReference type="Pfam" id="PF13581"/>
    </source>
</evidence>
<evidence type="ECO:0000256" key="1">
    <source>
        <dbReference type="ARBA" id="ARBA00022527"/>
    </source>
</evidence>
<gene>
    <name evidence="4" type="ORF">GCM10012285_27880</name>
</gene>
<sequence length="130" mass="13678">MTPTFALTRRARAVNGGPAQEPGLPAPSAVRGNSCSQDMRFAERPEDVALARALTRRFLEQTHPGHPDEQEAAVLVVSELVTNAIRHAHGSGTLTLVAHTGGLDVTVTDPSAQLPHARTPDTENGTGGWG</sequence>
<keyword evidence="1" id="KW-0723">Serine/threonine-protein kinase</keyword>
<organism evidence="4 5">
    <name type="scientific">Streptomyces kronopolitis</name>
    <dbReference type="NCBI Taxonomy" id="1612435"/>
    <lineage>
        <taxon>Bacteria</taxon>
        <taxon>Bacillati</taxon>
        <taxon>Actinomycetota</taxon>
        <taxon>Actinomycetes</taxon>
        <taxon>Kitasatosporales</taxon>
        <taxon>Streptomycetaceae</taxon>
        <taxon>Streptomyces</taxon>
    </lineage>
</organism>
<dbReference type="SUPFAM" id="SSF55874">
    <property type="entry name" value="ATPase domain of HSP90 chaperone/DNA topoisomerase II/histidine kinase"/>
    <property type="match status" value="1"/>
</dbReference>
<evidence type="ECO:0000313" key="4">
    <source>
        <dbReference type="EMBL" id="GGN44850.1"/>
    </source>
</evidence>
<name>A0ABQ2JFE4_9ACTN</name>
<reference evidence="5" key="1">
    <citation type="journal article" date="2019" name="Int. J. Syst. Evol. Microbiol.">
        <title>The Global Catalogue of Microorganisms (GCM) 10K type strain sequencing project: providing services to taxonomists for standard genome sequencing and annotation.</title>
        <authorList>
            <consortium name="The Broad Institute Genomics Platform"/>
            <consortium name="The Broad Institute Genome Sequencing Center for Infectious Disease"/>
            <person name="Wu L."/>
            <person name="Ma J."/>
        </authorList>
    </citation>
    <scope>NUCLEOTIDE SEQUENCE [LARGE SCALE GENOMIC DNA]</scope>
    <source>
        <strain evidence="5">CGMCC 4.7323</strain>
    </source>
</reference>
<feature type="region of interest" description="Disordered" evidence="2">
    <location>
        <begin position="107"/>
        <end position="130"/>
    </location>
</feature>
<dbReference type="InterPro" id="IPR036890">
    <property type="entry name" value="HATPase_C_sf"/>
</dbReference>
<protein>
    <recommendedName>
        <fullName evidence="3">Histidine kinase/HSP90-like ATPase domain-containing protein</fullName>
    </recommendedName>
</protein>
<dbReference type="InterPro" id="IPR050267">
    <property type="entry name" value="Anti-sigma-factor_SerPK"/>
</dbReference>
<keyword evidence="1" id="KW-0418">Kinase</keyword>
<dbReference type="CDD" id="cd16936">
    <property type="entry name" value="HATPase_RsbW-like"/>
    <property type="match status" value="1"/>
</dbReference>
<dbReference type="EMBL" id="BMND01000009">
    <property type="protein sequence ID" value="GGN44850.1"/>
    <property type="molecule type" value="Genomic_DNA"/>
</dbReference>
<evidence type="ECO:0000256" key="2">
    <source>
        <dbReference type="SAM" id="MobiDB-lite"/>
    </source>
</evidence>
<comment type="caution">
    <text evidence="4">The sequence shown here is derived from an EMBL/GenBank/DDBJ whole genome shotgun (WGS) entry which is preliminary data.</text>
</comment>
<evidence type="ECO:0000313" key="5">
    <source>
        <dbReference type="Proteomes" id="UP000600080"/>
    </source>
</evidence>
<dbReference type="PANTHER" id="PTHR35526">
    <property type="entry name" value="ANTI-SIGMA-F FACTOR RSBW-RELATED"/>
    <property type="match status" value="1"/>
</dbReference>
<dbReference type="InterPro" id="IPR003594">
    <property type="entry name" value="HATPase_dom"/>
</dbReference>
<keyword evidence="1" id="KW-0808">Transferase</keyword>
<proteinExistence type="predicted"/>
<dbReference type="PANTHER" id="PTHR35526:SF3">
    <property type="entry name" value="ANTI-SIGMA-F FACTOR RSBW"/>
    <property type="match status" value="1"/>
</dbReference>
<dbReference type="Gene3D" id="3.30.565.10">
    <property type="entry name" value="Histidine kinase-like ATPase, C-terminal domain"/>
    <property type="match status" value="1"/>
</dbReference>
<dbReference type="Proteomes" id="UP000600080">
    <property type="component" value="Unassembled WGS sequence"/>
</dbReference>
<dbReference type="Pfam" id="PF13581">
    <property type="entry name" value="HATPase_c_2"/>
    <property type="match status" value="1"/>
</dbReference>
<keyword evidence="5" id="KW-1185">Reference proteome</keyword>
<feature type="domain" description="Histidine kinase/HSP90-like ATPase" evidence="3">
    <location>
        <begin position="41"/>
        <end position="130"/>
    </location>
</feature>